<organism evidence="2 3">
    <name type="scientific">Stephania cephalantha</name>
    <dbReference type="NCBI Taxonomy" id="152367"/>
    <lineage>
        <taxon>Eukaryota</taxon>
        <taxon>Viridiplantae</taxon>
        <taxon>Streptophyta</taxon>
        <taxon>Embryophyta</taxon>
        <taxon>Tracheophyta</taxon>
        <taxon>Spermatophyta</taxon>
        <taxon>Magnoliopsida</taxon>
        <taxon>Ranunculales</taxon>
        <taxon>Menispermaceae</taxon>
        <taxon>Menispermoideae</taxon>
        <taxon>Cissampelideae</taxon>
        <taxon>Stephania</taxon>
    </lineage>
</organism>
<name>A0AAP0PV73_9MAGN</name>
<dbReference type="EMBL" id="JBBNAG010000002">
    <property type="protein sequence ID" value="KAK9157687.1"/>
    <property type="molecule type" value="Genomic_DNA"/>
</dbReference>
<keyword evidence="3" id="KW-1185">Reference proteome</keyword>
<reference evidence="2 3" key="1">
    <citation type="submission" date="2024-01" db="EMBL/GenBank/DDBJ databases">
        <title>Genome assemblies of Stephania.</title>
        <authorList>
            <person name="Yang L."/>
        </authorList>
    </citation>
    <scope>NUCLEOTIDE SEQUENCE [LARGE SCALE GENOMIC DNA]</scope>
    <source>
        <strain evidence="2">JXDWG</strain>
        <tissue evidence="2">Leaf</tissue>
    </source>
</reference>
<evidence type="ECO:0000313" key="3">
    <source>
        <dbReference type="Proteomes" id="UP001419268"/>
    </source>
</evidence>
<accession>A0AAP0PV73</accession>
<feature type="region of interest" description="Disordered" evidence="1">
    <location>
        <begin position="120"/>
        <end position="148"/>
    </location>
</feature>
<dbReference type="AlphaFoldDB" id="A0AAP0PV73"/>
<dbReference type="Proteomes" id="UP001419268">
    <property type="component" value="Unassembled WGS sequence"/>
</dbReference>
<evidence type="ECO:0000256" key="1">
    <source>
        <dbReference type="SAM" id="MobiDB-lite"/>
    </source>
</evidence>
<comment type="caution">
    <text evidence="2">The sequence shown here is derived from an EMBL/GenBank/DDBJ whole genome shotgun (WGS) entry which is preliminary data.</text>
</comment>
<evidence type="ECO:0000313" key="2">
    <source>
        <dbReference type="EMBL" id="KAK9157687.1"/>
    </source>
</evidence>
<protein>
    <submittedName>
        <fullName evidence="2">Uncharacterized protein</fullName>
    </submittedName>
</protein>
<gene>
    <name evidence="2" type="ORF">Scep_004261</name>
</gene>
<sequence length="197" mass="22459">MFILGNLLREIPLILPHLIIGYMTSTCSFSRHIPYAHIITSYLESAQVDLSLGGRPLSAYDTIDMATLKAMKYRYTHRAQRWIREEDIPDGQHYEGYESPLPTNPPVAFDERDYLDYNFPFPHGDDGDDEVQQDFVAPPPPQSSDPRRRIASTLSTFHGAAPPPEMSPSMVYLSTQLGYMHEYMTQTFTAIDTCLEH</sequence>
<proteinExistence type="predicted"/>